<organism evidence="2">
    <name type="scientific">Trypanosoma vivax (strain Y486)</name>
    <dbReference type="NCBI Taxonomy" id="1055687"/>
    <lineage>
        <taxon>Eukaryota</taxon>
        <taxon>Discoba</taxon>
        <taxon>Euglenozoa</taxon>
        <taxon>Kinetoplastea</taxon>
        <taxon>Metakinetoplastina</taxon>
        <taxon>Trypanosomatida</taxon>
        <taxon>Trypanosomatidae</taxon>
        <taxon>Trypanosoma</taxon>
        <taxon>Duttonella</taxon>
    </lineage>
</organism>
<evidence type="ECO:0008006" key="3">
    <source>
        <dbReference type="Google" id="ProtNLM"/>
    </source>
</evidence>
<sequence>MNTVSLTIAESSSILHPPHALTLTLFTLTHTILPPQHYCLRRVSYDPLSAILLFLSVFWLRLPLFISLCFPVTITGGGMCTCAHRYLFALRCTWLQLLLISSNFFLETVVQRTIAGEEHLHKATSVEFVE</sequence>
<feature type="transmembrane region" description="Helical" evidence="1">
    <location>
        <begin position="50"/>
        <end position="74"/>
    </location>
</feature>
<dbReference type="AlphaFoldDB" id="G0TXJ1"/>
<dbReference type="VEuPathDB" id="TriTrypDB:TvY486_0700250"/>
<name>G0TXJ1_TRYVY</name>
<keyword evidence="1" id="KW-1133">Transmembrane helix</keyword>
<feature type="transmembrane region" description="Helical" evidence="1">
    <location>
        <begin position="86"/>
        <end position="106"/>
    </location>
</feature>
<evidence type="ECO:0000313" key="2">
    <source>
        <dbReference type="EMBL" id="CCC48681.1"/>
    </source>
</evidence>
<protein>
    <recommendedName>
        <fullName evidence="3">Transmembrane protein</fullName>
    </recommendedName>
</protein>
<keyword evidence="1" id="KW-0472">Membrane</keyword>
<dbReference type="EMBL" id="HE573023">
    <property type="protein sequence ID" value="CCC48681.1"/>
    <property type="molecule type" value="Genomic_DNA"/>
</dbReference>
<accession>G0TXJ1</accession>
<gene>
    <name evidence="2" type="ORF">TVY486_0700250</name>
</gene>
<evidence type="ECO:0000256" key="1">
    <source>
        <dbReference type="SAM" id="Phobius"/>
    </source>
</evidence>
<proteinExistence type="predicted"/>
<keyword evidence="1" id="KW-0812">Transmembrane</keyword>
<reference evidence="2" key="1">
    <citation type="journal article" date="2012" name="Proc. Natl. Acad. Sci. U.S.A.">
        <title>Antigenic diversity is generated by distinct evolutionary mechanisms in African trypanosome species.</title>
        <authorList>
            <person name="Jackson A.P."/>
            <person name="Berry A."/>
            <person name="Aslett M."/>
            <person name="Allison H.C."/>
            <person name="Burton P."/>
            <person name="Vavrova-Anderson J."/>
            <person name="Brown R."/>
            <person name="Browne H."/>
            <person name="Corton N."/>
            <person name="Hauser H."/>
            <person name="Gamble J."/>
            <person name="Gilderthorp R."/>
            <person name="Marcello L."/>
            <person name="McQuillan J."/>
            <person name="Otto T.D."/>
            <person name="Quail M.A."/>
            <person name="Sanders M.J."/>
            <person name="van Tonder A."/>
            <person name="Ginger M.L."/>
            <person name="Field M.C."/>
            <person name="Barry J.D."/>
            <person name="Hertz-Fowler C."/>
            <person name="Berriman M."/>
        </authorList>
    </citation>
    <scope>NUCLEOTIDE SEQUENCE</scope>
    <source>
        <strain evidence="2">Y486</strain>
    </source>
</reference>